<organism evidence="2 3">
    <name type="scientific">Leptidea sinapis</name>
    <dbReference type="NCBI Taxonomy" id="189913"/>
    <lineage>
        <taxon>Eukaryota</taxon>
        <taxon>Metazoa</taxon>
        <taxon>Ecdysozoa</taxon>
        <taxon>Arthropoda</taxon>
        <taxon>Hexapoda</taxon>
        <taxon>Insecta</taxon>
        <taxon>Pterygota</taxon>
        <taxon>Neoptera</taxon>
        <taxon>Endopterygota</taxon>
        <taxon>Lepidoptera</taxon>
        <taxon>Glossata</taxon>
        <taxon>Ditrysia</taxon>
        <taxon>Papilionoidea</taxon>
        <taxon>Pieridae</taxon>
        <taxon>Dismorphiinae</taxon>
        <taxon>Leptidea</taxon>
    </lineage>
</organism>
<name>A0A5E4PXT9_9NEOP</name>
<reference evidence="2 3" key="1">
    <citation type="submission" date="2017-07" db="EMBL/GenBank/DDBJ databases">
        <authorList>
            <person name="Talla V."/>
            <person name="Backstrom N."/>
        </authorList>
    </citation>
    <scope>NUCLEOTIDE SEQUENCE [LARGE SCALE GENOMIC DNA]</scope>
</reference>
<protein>
    <submittedName>
        <fullName evidence="2">Uncharacterized protein</fullName>
    </submittedName>
</protein>
<sequence length="103" mass="11397">VEPPLFAGQPVLTGEPLLTGESVLTGKPVLTGDDMTEEVPTHETDPLTPKQRRNTTLILLRNDLGEDTPEIQHRTAADFEGYTSVRLGNCSRSEVLRMKKKKL</sequence>
<feature type="non-terminal residue" evidence="2">
    <location>
        <position position="1"/>
    </location>
</feature>
<dbReference type="EMBL" id="FZQP02000648">
    <property type="protein sequence ID" value="VVC89833.1"/>
    <property type="molecule type" value="Genomic_DNA"/>
</dbReference>
<dbReference type="AlphaFoldDB" id="A0A5E4PXT9"/>
<accession>A0A5E4PXT9</accession>
<evidence type="ECO:0000256" key="1">
    <source>
        <dbReference type="SAM" id="MobiDB-lite"/>
    </source>
</evidence>
<keyword evidence="3" id="KW-1185">Reference proteome</keyword>
<dbReference type="Proteomes" id="UP000324832">
    <property type="component" value="Unassembled WGS sequence"/>
</dbReference>
<proteinExistence type="predicted"/>
<feature type="region of interest" description="Disordered" evidence="1">
    <location>
        <begin position="28"/>
        <end position="52"/>
    </location>
</feature>
<evidence type="ECO:0000313" key="2">
    <source>
        <dbReference type="EMBL" id="VVC89833.1"/>
    </source>
</evidence>
<gene>
    <name evidence="2" type="ORF">LSINAPIS_LOCUS2878</name>
</gene>
<evidence type="ECO:0000313" key="3">
    <source>
        <dbReference type="Proteomes" id="UP000324832"/>
    </source>
</evidence>